<comment type="subcellular location">
    <subcellularLocation>
        <location evidence="1">Membrane</location>
        <topology evidence="1">Single-pass type I membrane protein</topology>
    </subcellularLocation>
</comment>
<dbReference type="Pfam" id="PF13895">
    <property type="entry name" value="Ig_2"/>
    <property type="match status" value="1"/>
</dbReference>
<evidence type="ECO:0000259" key="8">
    <source>
        <dbReference type="PROSITE" id="PS50835"/>
    </source>
</evidence>
<reference evidence="9" key="1">
    <citation type="journal article" date="2023" name="G3 (Bethesda)">
        <title>A reference genome for the long-term kleptoplast-retaining sea slug Elysia crispata morphotype clarki.</title>
        <authorList>
            <person name="Eastman K.E."/>
            <person name="Pendleton A.L."/>
            <person name="Shaikh M.A."/>
            <person name="Suttiyut T."/>
            <person name="Ogas R."/>
            <person name="Tomko P."/>
            <person name="Gavelis G."/>
            <person name="Widhalm J.R."/>
            <person name="Wisecaver J.H."/>
        </authorList>
    </citation>
    <scope>NUCLEOTIDE SEQUENCE</scope>
    <source>
        <strain evidence="9">ECLA1</strain>
    </source>
</reference>
<dbReference type="InterPro" id="IPR013783">
    <property type="entry name" value="Ig-like_fold"/>
</dbReference>
<keyword evidence="10" id="KW-1185">Reference proteome</keyword>
<evidence type="ECO:0000256" key="1">
    <source>
        <dbReference type="ARBA" id="ARBA00004479"/>
    </source>
</evidence>
<sequence>MFNILYAPQVIFTLDPAQATFSKGDNLEFKCSGQGNPEPTLTLTKTETNKDLIIVQTTELTHTLTLSCTDTGVYACSGQNSQGTTEQEISIGVSCRQQLSPLFYLTHKVDPAIEAIIGETAHIDLEIYGYPEPTALTLQRLYDDTDLTSSPRHSVTYTASAAPFGAVNVTISDLVEADLTIYILTVDNGVGEALKYIFHLNQVDANEDALNIAAIVIAVIAVVIIAGLVVVIIFLLKKIRGPKDRLNSKCSDPRESDPQKKQNDDQLIPLEMPTTKDTTPVSAKTAQYETIQYMTSTSGTYNSTSPQNVEAPNFYMDLEPNHATIGNYSNVSN</sequence>
<keyword evidence="3" id="KW-1015">Disulfide bond</keyword>
<dbReference type="InterPro" id="IPR051275">
    <property type="entry name" value="Cell_adhesion_signaling"/>
</dbReference>
<comment type="caution">
    <text evidence="9">The sequence shown here is derived from an EMBL/GenBank/DDBJ whole genome shotgun (WGS) entry which is preliminary data.</text>
</comment>
<proteinExistence type="predicted"/>
<dbReference type="PROSITE" id="PS50835">
    <property type="entry name" value="IG_LIKE"/>
    <property type="match status" value="1"/>
</dbReference>
<keyword evidence="4" id="KW-0325">Glycoprotein</keyword>
<organism evidence="9 10">
    <name type="scientific">Elysia crispata</name>
    <name type="common">lettuce slug</name>
    <dbReference type="NCBI Taxonomy" id="231223"/>
    <lineage>
        <taxon>Eukaryota</taxon>
        <taxon>Metazoa</taxon>
        <taxon>Spiralia</taxon>
        <taxon>Lophotrochozoa</taxon>
        <taxon>Mollusca</taxon>
        <taxon>Gastropoda</taxon>
        <taxon>Heterobranchia</taxon>
        <taxon>Euthyneura</taxon>
        <taxon>Panpulmonata</taxon>
        <taxon>Sacoglossa</taxon>
        <taxon>Placobranchoidea</taxon>
        <taxon>Plakobranchidae</taxon>
        <taxon>Elysia</taxon>
    </lineage>
</organism>
<dbReference type="Proteomes" id="UP001283361">
    <property type="component" value="Unassembled WGS sequence"/>
</dbReference>
<dbReference type="InterPro" id="IPR007110">
    <property type="entry name" value="Ig-like_dom"/>
</dbReference>
<evidence type="ECO:0000256" key="2">
    <source>
        <dbReference type="ARBA" id="ARBA00023136"/>
    </source>
</evidence>
<evidence type="ECO:0000256" key="6">
    <source>
        <dbReference type="SAM" id="MobiDB-lite"/>
    </source>
</evidence>
<dbReference type="Gene3D" id="2.60.40.10">
    <property type="entry name" value="Immunoglobulins"/>
    <property type="match status" value="1"/>
</dbReference>
<evidence type="ECO:0000256" key="3">
    <source>
        <dbReference type="ARBA" id="ARBA00023157"/>
    </source>
</evidence>
<keyword evidence="7" id="KW-0812">Transmembrane</keyword>
<gene>
    <name evidence="9" type="ORF">RRG08_020541</name>
</gene>
<dbReference type="GO" id="GO:0016020">
    <property type="term" value="C:membrane"/>
    <property type="evidence" value="ECO:0007669"/>
    <property type="project" value="UniProtKB-SubCell"/>
</dbReference>
<evidence type="ECO:0000256" key="4">
    <source>
        <dbReference type="ARBA" id="ARBA00023180"/>
    </source>
</evidence>
<evidence type="ECO:0000256" key="5">
    <source>
        <dbReference type="ARBA" id="ARBA00023319"/>
    </source>
</evidence>
<protein>
    <recommendedName>
        <fullName evidence="8">Ig-like domain-containing protein</fullName>
    </recommendedName>
</protein>
<dbReference type="SUPFAM" id="SSF48726">
    <property type="entry name" value="Immunoglobulin"/>
    <property type="match status" value="1"/>
</dbReference>
<feature type="compositionally biased region" description="Basic and acidic residues" evidence="6">
    <location>
        <begin position="243"/>
        <end position="264"/>
    </location>
</feature>
<feature type="region of interest" description="Disordered" evidence="6">
    <location>
        <begin position="243"/>
        <end position="283"/>
    </location>
</feature>
<keyword evidence="5" id="KW-0393">Immunoglobulin domain</keyword>
<keyword evidence="2 7" id="KW-0472">Membrane</keyword>
<evidence type="ECO:0000313" key="9">
    <source>
        <dbReference type="EMBL" id="KAK3760309.1"/>
    </source>
</evidence>
<evidence type="ECO:0000313" key="10">
    <source>
        <dbReference type="Proteomes" id="UP001283361"/>
    </source>
</evidence>
<evidence type="ECO:0000256" key="7">
    <source>
        <dbReference type="SAM" id="Phobius"/>
    </source>
</evidence>
<dbReference type="EMBL" id="JAWDGP010005020">
    <property type="protein sequence ID" value="KAK3760309.1"/>
    <property type="molecule type" value="Genomic_DNA"/>
</dbReference>
<dbReference type="PANTHER" id="PTHR11640">
    <property type="entry name" value="NEPHRIN"/>
    <property type="match status" value="1"/>
</dbReference>
<dbReference type="InterPro" id="IPR036179">
    <property type="entry name" value="Ig-like_dom_sf"/>
</dbReference>
<accession>A0AAE0YZU4</accession>
<name>A0AAE0YZU4_9GAST</name>
<dbReference type="AlphaFoldDB" id="A0AAE0YZU4"/>
<feature type="transmembrane region" description="Helical" evidence="7">
    <location>
        <begin position="212"/>
        <end position="236"/>
    </location>
</feature>
<feature type="domain" description="Ig-like" evidence="8">
    <location>
        <begin position="8"/>
        <end position="90"/>
    </location>
</feature>
<keyword evidence="7" id="KW-1133">Transmembrane helix</keyword>